<keyword evidence="5" id="KW-0274">FAD</keyword>
<dbReference type="GO" id="GO:0016491">
    <property type="term" value="F:oxidoreductase activity"/>
    <property type="evidence" value="ECO:0007669"/>
    <property type="project" value="UniProtKB-KW"/>
</dbReference>
<evidence type="ECO:0000313" key="11">
    <source>
        <dbReference type="Proteomes" id="UP000002207"/>
    </source>
</evidence>
<feature type="domain" description="4Fe-4S ferredoxin-type" evidence="9">
    <location>
        <begin position="204"/>
        <end position="233"/>
    </location>
</feature>
<dbReference type="PANTHER" id="PTHR42784">
    <property type="entry name" value="PYRANOSE 2-OXIDASE"/>
    <property type="match status" value="1"/>
</dbReference>
<protein>
    <submittedName>
        <fullName evidence="10">4Fe-4S binding domain protein</fullName>
    </submittedName>
</protein>
<dbReference type="SUPFAM" id="SSF51905">
    <property type="entry name" value="FAD/NAD(P)-binding domain"/>
    <property type="match status" value="1"/>
</dbReference>
<evidence type="ECO:0000256" key="3">
    <source>
        <dbReference type="ARBA" id="ARBA00022630"/>
    </source>
</evidence>
<evidence type="ECO:0000313" key="10">
    <source>
        <dbReference type="EMBL" id="ACO32261.1"/>
    </source>
</evidence>
<evidence type="ECO:0000256" key="8">
    <source>
        <dbReference type="ARBA" id="ARBA00023014"/>
    </source>
</evidence>
<dbReference type="PROSITE" id="PS00198">
    <property type="entry name" value="4FE4S_FER_1"/>
    <property type="match status" value="1"/>
</dbReference>
<evidence type="ECO:0000256" key="6">
    <source>
        <dbReference type="ARBA" id="ARBA00023002"/>
    </source>
</evidence>
<sequence length="524" mass="57340">MNYVVGSGPAGVSCARALLDQRLPVTMLDAGLTLEQERHQKLVQLAAAPHQDWTAENLEFLRKDMQSSASGIPLKLVYGSDYPYRTPRNATPVEFESADASASYALGGLSNVWGSAVMPYHQRDMEKWPVSSASLEDGYRAVLRFMPLSAAQDDLSAEFPLYSSHCHDMKLSRQAAQMMSRLQEHRHRLQQAGISFGKARIAVAPLGLEGPGCIYCGLCMYGCPHQLIYSSSRAVEEMKRNDLFVYRPGVIVRSVTEAGNGVRISAATSSGEELAFHASRVYLAGGLYSTTTILLRSMERYDEPVPFCDSQYFLLPLLRARGAGDVSQENLHTLAQLFLEIYDPSTSPHTIHCQLYTYNDLFRAPIEQTLGPLRPLFPMEPFLGRLLLIQGYLHSDHSASMQAVLSRTASGDVLRVRGAPSPETRATLKRLIAKMFGLSRATGSVPLPPLLKMGAPGRGFHSGGTFPMSAQPTSAQTDIYGRPAGFRRIHAVDSTVFPSIAATTITLTAMANAYRIGSLAPQYS</sequence>
<dbReference type="PANTHER" id="PTHR42784:SF1">
    <property type="entry name" value="PYRANOSE 2-OXIDASE"/>
    <property type="match status" value="1"/>
</dbReference>
<dbReference type="InterPro" id="IPR017896">
    <property type="entry name" value="4Fe4S_Fe-S-bd"/>
</dbReference>
<evidence type="ECO:0000259" key="9">
    <source>
        <dbReference type="PROSITE" id="PS51379"/>
    </source>
</evidence>
<dbReference type="OrthoDB" id="1154541at2"/>
<dbReference type="HOGENOM" id="CLU_517637_0_0_0"/>
<comment type="cofactor">
    <cofactor evidence="1">
        <name>FAD</name>
        <dbReference type="ChEBI" id="CHEBI:57692"/>
    </cofactor>
</comment>
<reference evidence="10 11" key="1">
    <citation type="journal article" date="2009" name="Appl. Environ. Microbiol.">
        <title>Three genomes from the phylum Acidobacteria provide insight into the lifestyles of these microorganisms in soils.</title>
        <authorList>
            <person name="Ward N.L."/>
            <person name="Challacombe J.F."/>
            <person name="Janssen P.H."/>
            <person name="Henrissat B."/>
            <person name="Coutinho P.M."/>
            <person name="Wu M."/>
            <person name="Xie G."/>
            <person name="Haft D.H."/>
            <person name="Sait M."/>
            <person name="Badger J."/>
            <person name="Barabote R.D."/>
            <person name="Bradley B."/>
            <person name="Brettin T.S."/>
            <person name="Brinkac L.M."/>
            <person name="Bruce D."/>
            <person name="Creasy T."/>
            <person name="Daugherty S.C."/>
            <person name="Davidsen T.M."/>
            <person name="DeBoy R.T."/>
            <person name="Detter J.C."/>
            <person name="Dodson R.J."/>
            <person name="Durkin A.S."/>
            <person name="Ganapathy A."/>
            <person name="Gwinn-Giglio M."/>
            <person name="Han C.S."/>
            <person name="Khouri H."/>
            <person name="Kiss H."/>
            <person name="Kothari S.P."/>
            <person name="Madupu R."/>
            <person name="Nelson K.E."/>
            <person name="Nelson W.C."/>
            <person name="Paulsen I."/>
            <person name="Penn K."/>
            <person name="Ren Q."/>
            <person name="Rosovitz M.J."/>
            <person name="Selengut J.D."/>
            <person name="Shrivastava S."/>
            <person name="Sullivan S.A."/>
            <person name="Tapia R."/>
            <person name="Thompson L.S."/>
            <person name="Watkins K.L."/>
            <person name="Yang Q."/>
            <person name="Yu C."/>
            <person name="Zafar N."/>
            <person name="Zhou L."/>
            <person name="Kuske C.R."/>
        </authorList>
    </citation>
    <scope>NUCLEOTIDE SEQUENCE [LARGE SCALE GENOMIC DNA]</scope>
    <source>
        <strain evidence="11">ATCC 51196 / DSM 11244 / BCRC 80197 / JCM 7670 / NBRC 15755 / NCIMB 13165 / 161</strain>
    </source>
</reference>
<name>C1F1T3_ACIC5</name>
<evidence type="ECO:0000256" key="5">
    <source>
        <dbReference type="ARBA" id="ARBA00022827"/>
    </source>
</evidence>
<accession>C1F1T3</accession>
<dbReference type="EMBL" id="CP001472">
    <property type="protein sequence ID" value="ACO32261.1"/>
    <property type="molecule type" value="Genomic_DNA"/>
</dbReference>
<dbReference type="eggNOG" id="COG2303">
    <property type="taxonomic scope" value="Bacteria"/>
</dbReference>
<keyword evidence="8" id="KW-0411">Iron-sulfur</keyword>
<evidence type="ECO:0000256" key="7">
    <source>
        <dbReference type="ARBA" id="ARBA00023004"/>
    </source>
</evidence>
<dbReference type="Gene3D" id="3.50.50.60">
    <property type="entry name" value="FAD/NAD(P)-binding domain"/>
    <property type="match status" value="1"/>
</dbReference>
<dbReference type="InterPro" id="IPR051473">
    <property type="entry name" value="P2Ox-like"/>
</dbReference>
<gene>
    <name evidence="10" type="ordered locus">ACP_0692</name>
</gene>
<dbReference type="AlphaFoldDB" id="C1F1T3"/>
<evidence type="ECO:0000256" key="1">
    <source>
        <dbReference type="ARBA" id="ARBA00001974"/>
    </source>
</evidence>
<keyword evidence="3" id="KW-0285">Flavoprotein</keyword>
<evidence type="ECO:0000256" key="2">
    <source>
        <dbReference type="ARBA" id="ARBA00010790"/>
    </source>
</evidence>
<dbReference type="PROSITE" id="PS51379">
    <property type="entry name" value="4FE4S_FER_2"/>
    <property type="match status" value="1"/>
</dbReference>
<dbReference type="InParanoid" id="C1F1T3"/>
<dbReference type="STRING" id="240015.ACP_0692"/>
<evidence type="ECO:0000256" key="4">
    <source>
        <dbReference type="ARBA" id="ARBA00022723"/>
    </source>
</evidence>
<dbReference type="InterPro" id="IPR036188">
    <property type="entry name" value="FAD/NAD-bd_sf"/>
</dbReference>
<proteinExistence type="inferred from homology"/>
<keyword evidence="4" id="KW-0479">Metal-binding</keyword>
<dbReference type="RefSeq" id="WP_015895867.1">
    <property type="nucleotide sequence ID" value="NC_012483.1"/>
</dbReference>
<dbReference type="KEGG" id="aca:ACP_0692"/>
<keyword evidence="11" id="KW-1185">Reference proteome</keyword>
<organism evidence="10 11">
    <name type="scientific">Acidobacterium capsulatum (strain ATCC 51196 / DSM 11244 / BCRC 80197 / JCM 7670 / NBRC 15755 / NCIMB 13165 / 161)</name>
    <dbReference type="NCBI Taxonomy" id="240015"/>
    <lineage>
        <taxon>Bacteria</taxon>
        <taxon>Pseudomonadati</taxon>
        <taxon>Acidobacteriota</taxon>
        <taxon>Terriglobia</taxon>
        <taxon>Terriglobales</taxon>
        <taxon>Acidobacteriaceae</taxon>
        <taxon>Acidobacterium</taxon>
    </lineage>
</organism>
<dbReference type="GO" id="GO:0051536">
    <property type="term" value="F:iron-sulfur cluster binding"/>
    <property type="evidence" value="ECO:0007669"/>
    <property type="project" value="UniProtKB-KW"/>
</dbReference>
<comment type="similarity">
    <text evidence="2">Belongs to the GMC oxidoreductase family.</text>
</comment>
<dbReference type="Proteomes" id="UP000002207">
    <property type="component" value="Chromosome"/>
</dbReference>
<dbReference type="InterPro" id="IPR017900">
    <property type="entry name" value="4Fe4S_Fe_S_CS"/>
</dbReference>
<keyword evidence="6" id="KW-0560">Oxidoreductase</keyword>
<keyword evidence="7" id="KW-0408">Iron</keyword>
<dbReference type="GO" id="GO:0046872">
    <property type="term" value="F:metal ion binding"/>
    <property type="evidence" value="ECO:0007669"/>
    <property type="project" value="UniProtKB-KW"/>
</dbReference>